<reference evidence="9" key="1">
    <citation type="submission" date="2017-02" db="UniProtKB">
        <authorList>
            <consortium name="WormBaseParasite"/>
        </authorList>
    </citation>
    <scope>IDENTIFICATION</scope>
</reference>
<feature type="domain" description="Carboxylesterase type B" evidence="6">
    <location>
        <begin position="31"/>
        <end position="537"/>
    </location>
</feature>
<dbReference type="InterPro" id="IPR019819">
    <property type="entry name" value="Carboxylesterase_B_CS"/>
</dbReference>
<dbReference type="InterPro" id="IPR029058">
    <property type="entry name" value="AB_hydrolase_fold"/>
</dbReference>
<dbReference type="InterPro" id="IPR002018">
    <property type="entry name" value="CarbesteraseB"/>
</dbReference>
<dbReference type="EMBL" id="UYSL01019787">
    <property type="protein sequence ID" value="VDL69831.1"/>
    <property type="molecule type" value="Genomic_DNA"/>
</dbReference>
<comment type="similarity">
    <text evidence="1 4">Belongs to the type-B carboxylesterase/lipase family.</text>
</comment>
<evidence type="ECO:0000256" key="4">
    <source>
        <dbReference type="RuleBase" id="RU361235"/>
    </source>
</evidence>
<evidence type="ECO:0000313" key="8">
    <source>
        <dbReference type="Proteomes" id="UP000271162"/>
    </source>
</evidence>
<sequence>MKLRSRARISSLTIGSNAALGLRKREAAQCLVNTNCGVIEGKRYVTSKGYETDCFLGVPYAKPPVGELRFKKPEPMEPWEGVKECRRFGNRSIQDDQFWDKFTITTPQSEDCLYLNVFAPAIDPAKSYPVMFYIHGGGFLMDSAIRYRPDNVSRLLVSQDVVVVTIQYRLGFLGYFCTGDDVAKGNYGLWDQLEALKWTKENIHHFGGDPNRITVAGQSAGAVSADLLSLSPLSRDMFHRKIVMGGSTFHHWSTTTKESCAEYCRKKAMKLGWKPRAGASREEQSKDLLEFMRTVPARRLAMHMIGNKVFFNEARLPLTPVVDGEILPKDIELLRREAPTMESITGVGRYESLLFMALGAIRGSGKDMNKVVQQVARKTDLNVSEVEEVIRRIYGDLDELRRNRRAMQNAYITCTSDMFANFGCYRYLEHSQQHDKATYGYHFDYTSRNMWGWLATMIPFLAGTHSSDIIYLFDCNYFTAPLPMTKKDRQISKMTSSSFMEFVKTGNPNTPNMPTSWEPVAKDGEMRLLNITEKPEMIGKIFDGRIHQMVDSVKELRSRRAQA</sequence>
<dbReference type="PANTHER" id="PTHR44590:SF4">
    <property type="entry name" value="CARBOXYLIC ESTER HYDROLASE"/>
    <property type="match status" value="1"/>
</dbReference>
<dbReference type="PANTHER" id="PTHR44590">
    <property type="entry name" value="CARBOXYLIC ESTER HYDROLASE-RELATED"/>
    <property type="match status" value="1"/>
</dbReference>
<dbReference type="Proteomes" id="UP000271162">
    <property type="component" value="Unassembled WGS sequence"/>
</dbReference>
<dbReference type="PROSITE" id="PS00941">
    <property type="entry name" value="CARBOXYLESTERASE_B_2"/>
    <property type="match status" value="1"/>
</dbReference>
<dbReference type="ESTHER" id="nipbr-a0a0n4xu76">
    <property type="family name" value="Carb_B_Nematoda"/>
</dbReference>
<name>A0A0N4XU76_NIPBR</name>
<protein>
    <recommendedName>
        <fullName evidence="4">Carboxylic ester hydrolase</fullName>
        <ecNumber evidence="4">3.1.1.-</ecNumber>
    </recommendedName>
</protein>
<dbReference type="OMA" id="SKQMWGW"/>
<keyword evidence="8" id="KW-1185">Reference proteome</keyword>
<proteinExistence type="inferred from homology"/>
<dbReference type="WBParaSite" id="NBR_0000624101-mRNA-1">
    <property type="protein sequence ID" value="NBR_0000624101-mRNA-1"/>
    <property type="gene ID" value="NBR_0000624101"/>
</dbReference>
<dbReference type="PROSITE" id="PS00122">
    <property type="entry name" value="CARBOXYLESTERASE_B_1"/>
    <property type="match status" value="1"/>
</dbReference>
<evidence type="ECO:0000256" key="3">
    <source>
        <dbReference type="ARBA" id="ARBA00022801"/>
    </source>
</evidence>
<evidence type="ECO:0000313" key="9">
    <source>
        <dbReference type="WBParaSite" id="NBR_0000624101-mRNA-1"/>
    </source>
</evidence>
<dbReference type="Gene3D" id="3.40.50.1820">
    <property type="entry name" value="alpha/beta hydrolase"/>
    <property type="match status" value="1"/>
</dbReference>
<organism evidence="9">
    <name type="scientific">Nippostrongylus brasiliensis</name>
    <name type="common">Rat hookworm</name>
    <dbReference type="NCBI Taxonomy" id="27835"/>
    <lineage>
        <taxon>Eukaryota</taxon>
        <taxon>Metazoa</taxon>
        <taxon>Ecdysozoa</taxon>
        <taxon>Nematoda</taxon>
        <taxon>Chromadorea</taxon>
        <taxon>Rhabditida</taxon>
        <taxon>Rhabditina</taxon>
        <taxon>Rhabditomorpha</taxon>
        <taxon>Strongyloidea</taxon>
        <taxon>Heligmosomidae</taxon>
        <taxon>Nippostrongylus</taxon>
    </lineage>
</organism>
<dbReference type="EC" id="3.1.1.-" evidence="4"/>
<evidence type="ECO:0000259" key="6">
    <source>
        <dbReference type="Pfam" id="PF00135"/>
    </source>
</evidence>
<dbReference type="SUPFAM" id="SSF53474">
    <property type="entry name" value="alpha/beta-Hydrolases"/>
    <property type="match status" value="1"/>
</dbReference>
<dbReference type="Pfam" id="PF00135">
    <property type="entry name" value="COesterase"/>
    <property type="match status" value="1"/>
</dbReference>
<evidence type="ECO:0000256" key="1">
    <source>
        <dbReference type="ARBA" id="ARBA00005964"/>
    </source>
</evidence>
<dbReference type="GO" id="GO:0052689">
    <property type="term" value="F:carboxylic ester hydrolase activity"/>
    <property type="evidence" value="ECO:0007669"/>
    <property type="project" value="UniProtKB-KW"/>
</dbReference>
<dbReference type="AlphaFoldDB" id="A0A0N4XU76"/>
<evidence type="ECO:0000256" key="2">
    <source>
        <dbReference type="ARBA" id="ARBA00022487"/>
    </source>
</evidence>
<keyword evidence="2" id="KW-0719">Serine esterase</keyword>
<feature type="coiled-coil region" evidence="5">
    <location>
        <begin position="383"/>
        <end position="410"/>
    </location>
</feature>
<keyword evidence="5" id="KW-0175">Coiled coil</keyword>
<evidence type="ECO:0000256" key="5">
    <source>
        <dbReference type="SAM" id="Coils"/>
    </source>
</evidence>
<keyword evidence="3 4" id="KW-0378">Hydrolase</keyword>
<dbReference type="STRING" id="27835.A0A0N4XU76"/>
<gene>
    <name evidence="7" type="ORF">NBR_LOCUS6242</name>
</gene>
<reference evidence="7 8" key="2">
    <citation type="submission" date="2018-11" db="EMBL/GenBank/DDBJ databases">
        <authorList>
            <consortium name="Pathogen Informatics"/>
        </authorList>
    </citation>
    <scope>NUCLEOTIDE SEQUENCE [LARGE SCALE GENOMIC DNA]</scope>
</reference>
<evidence type="ECO:0000313" key="7">
    <source>
        <dbReference type="EMBL" id="VDL69831.1"/>
    </source>
</evidence>
<dbReference type="InterPro" id="IPR019826">
    <property type="entry name" value="Carboxylesterase_B_AS"/>
</dbReference>
<dbReference type="OrthoDB" id="3200163at2759"/>
<accession>A0A0N4XU76</accession>